<feature type="region of interest" description="Disordered" evidence="1">
    <location>
        <begin position="1"/>
        <end position="58"/>
    </location>
</feature>
<sequence length="331" mass="36476">MSLRTHGSRPGPLCEWPLDQFLPSSSSSTQVKLGGTGRPNKRPLSPGGPSLFSPTKRRILTQEGIFSPEKTMKSPFRGRSTAETNFGDLLRASGSPAKALDFGRASSPQMSLPTMDSYADNCSVSATPVKSSTASFQLARKANVKSTPYRTFDDDDFFATPDRPPTAMPRSTAATPLILLSRELPPPTDPQSIHYPGFVVYRDPHLPAIRLVSPASSDQVLEDRDDWKENVAPRRKVKKAISDPVDVKPTLLTPEAKRLEMEKLFKVKSTPATPRKTIPKERQEGTSPTPRRASTHSKAGTPVITPEEKRRRRQMLKDEVDEADGMDSEDI</sequence>
<evidence type="ECO:0000256" key="1">
    <source>
        <dbReference type="SAM" id="MobiDB-lite"/>
    </source>
</evidence>
<dbReference type="AlphaFoldDB" id="A0AA38PCX8"/>
<comment type="caution">
    <text evidence="2">The sequence shown here is derived from an EMBL/GenBank/DDBJ whole genome shotgun (WGS) entry which is preliminary data.</text>
</comment>
<feature type="region of interest" description="Disordered" evidence="1">
    <location>
        <begin position="63"/>
        <end position="82"/>
    </location>
</feature>
<feature type="compositionally biased region" description="Acidic residues" evidence="1">
    <location>
        <begin position="319"/>
        <end position="331"/>
    </location>
</feature>
<feature type="region of interest" description="Disordered" evidence="1">
    <location>
        <begin position="263"/>
        <end position="331"/>
    </location>
</feature>
<evidence type="ECO:0000313" key="3">
    <source>
        <dbReference type="Proteomes" id="UP001163846"/>
    </source>
</evidence>
<evidence type="ECO:0000313" key="2">
    <source>
        <dbReference type="EMBL" id="KAJ3840603.1"/>
    </source>
</evidence>
<accession>A0AA38PCX8</accession>
<reference evidence="2" key="1">
    <citation type="submission" date="2022-08" db="EMBL/GenBank/DDBJ databases">
        <authorList>
            <consortium name="DOE Joint Genome Institute"/>
            <person name="Min B."/>
            <person name="Riley R."/>
            <person name="Sierra-Patev S."/>
            <person name="Naranjo-Ortiz M."/>
            <person name="Looney B."/>
            <person name="Konkel Z."/>
            <person name="Slot J.C."/>
            <person name="Sakamoto Y."/>
            <person name="Steenwyk J.L."/>
            <person name="Rokas A."/>
            <person name="Carro J."/>
            <person name="Camarero S."/>
            <person name="Ferreira P."/>
            <person name="Molpeceres G."/>
            <person name="Ruiz-Duenas F.J."/>
            <person name="Serrano A."/>
            <person name="Henrissat B."/>
            <person name="Drula E."/>
            <person name="Hughes K.W."/>
            <person name="Mata J.L."/>
            <person name="Ishikawa N.K."/>
            <person name="Vargas-Isla R."/>
            <person name="Ushijima S."/>
            <person name="Smith C.A."/>
            <person name="Ahrendt S."/>
            <person name="Andreopoulos W."/>
            <person name="He G."/>
            <person name="Labutti K."/>
            <person name="Lipzen A."/>
            <person name="Ng V."/>
            <person name="Sandor L."/>
            <person name="Barry K."/>
            <person name="Martinez A.T."/>
            <person name="Xiao Y."/>
            <person name="Gibbons J.G."/>
            <person name="Terashima K."/>
            <person name="Hibbett D.S."/>
            <person name="Grigoriev I.V."/>
        </authorList>
    </citation>
    <scope>NUCLEOTIDE SEQUENCE</scope>
    <source>
        <strain evidence="2">TFB9207</strain>
    </source>
</reference>
<gene>
    <name evidence="2" type="ORF">F5878DRAFT_60698</name>
</gene>
<dbReference type="Proteomes" id="UP001163846">
    <property type="component" value="Unassembled WGS sequence"/>
</dbReference>
<protein>
    <submittedName>
        <fullName evidence="2">Uncharacterized protein</fullName>
    </submittedName>
</protein>
<name>A0AA38PCX8_9AGAR</name>
<proteinExistence type="predicted"/>
<feature type="compositionally biased region" description="Low complexity" evidence="1">
    <location>
        <begin position="43"/>
        <end position="54"/>
    </location>
</feature>
<feature type="compositionally biased region" description="Polar residues" evidence="1">
    <location>
        <begin position="22"/>
        <end position="31"/>
    </location>
</feature>
<dbReference type="EMBL" id="MU806072">
    <property type="protein sequence ID" value="KAJ3840603.1"/>
    <property type="molecule type" value="Genomic_DNA"/>
</dbReference>
<organism evidence="2 3">
    <name type="scientific">Lentinula raphanica</name>
    <dbReference type="NCBI Taxonomy" id="153919"/>
    <lineage>
        <taxon>Eukaryota</taxon>
        <taxon>Fungi</taxon>
        <taxon>Dikarya</taxon>
        <taxon>Basidiomycota</taxon>
        <taxon>Agaricomycotina</taxon>
        <taxon>Agaricomycetes</taxon>
        <taxon>Agaricomycetidae</taxon>
        <taxon>Agaricales</taxon>
        <taxon>Marasmiineae</taxon>
        <taxon>Omphalotaceae</taxon>
        <taxon>Lentinula</taxon>
    </lineage>
</organism>
<keyword evidence="3" id="KW-1185">Reference proteome</keyword>